<keyword evidence="2" id="KW-0732">Signal</keyword>
<evidence type="ECO:0008006" key="5">
    <source>
        <dbReference type="Google" id="ProtNLM"/>
    </source>
</evidence>
<proteinExistence type="predicted"/>
<evidence type="ECO:0000256" key="2">
    <source>
        <dbReference type="SAM" id="SignalP"/>
    </source>
</evidence>
<protein>
    <recommendedName>
        <fullName evidence="5">Carbohydrate-binding domain-containing protein</fullName>
    </recommendedName>
</protein>
<feature type="signal peptide" evidence="2">
    <location>
        <begin position="1"/>
        <end position="21"/>
    </location>
</feature>
<evidence type="ECO:0000256" key="1">
    <source>
        <dbReference type="SAM" id="MobiDB-lite"/>
    </source>
</evidence>
<gene>
    <name evidence="3" type="ORF">NCTC10207_02051</name>
</gene>
<evidence type="ECO:0000313" key="3">
    <source>
        <dbReference type="EMBL" id="VEI24374.1"/>
    </source>
</evidence>
<dbReference type="Pfam" id="PF14262">
    <property type="entry name" value="Cthe_2159"/>
    <property type="match status" value="1"/>
</dbReference>
<name>A0A7Z9D7E9_9MICC</name>
<evidence type="ECO:0000313" key="4">
    <source>
        <dbReference type="Proteomes" id="UP000282386"/>
    </source>
</evidence>
<dbReference type="EMBL" id="LR134479">
    <property type="protein sequence ID" value="VEI24374.1"/>
    <property type="molecule type" value="Genomic_DNA"/>
</dbReference>
<organism evidence="3 4">
    <name type="scientific">Rothia aeria</name>
    <dbReference type="NCBI Taxonomy" id="172042"/>
    <lineage>
        <taxon>Bacteria</taxon>
        <taxon>Bacillati</taxon>
        <taxon>Actinomycetota</taxon>
        <taxon>Actinomycetes</taxon>
        <taxon>Micrococcales</taxon>
        <taxon>Micrococcaceae</taxon>
        <taxon>Rothia</taxon>
    </lineage>
</organism>
<dbReference type="PROSITE" id="PS51257">
    <property type="entry name" value="PROKAR_LIPOPROTEIN"/>
    <property type="match status" value="1"/>
</dbReference>
<dbReference type="Proteomes" id="UP000282386">
    <property type="component" value="Chromosome"/>
</dbReference>
<dbReference type="InterPro" id="IPR025584">
    <property type="entry name" value="Cthe_2159"/>
</dbReference>
<accession>A0A7Z9D7E9</accession>
<dbReference type="RefSeq" id="WP_126500568.1">
    <property type="nucleotide sequence ID" value="NZ_LR134479.1"/>
</dbReference>
<feature type="chain" id="PRO_5038953039" description="Carbohydrate-binding domain-containing protein" evidence="2">
    <location>
        <begin position="22"/>
        <end position="533"/>
    </location>
</feature>
<reference evidence="3 4" key="1">
    <citation type="submission" date="2018-12" db="EMBL/GenBank/DDBJ databases">
        <authorList>
            <consortium name="Pathogen Informatics"/>
        </authorList>
    </citation>
    <scope>NUCLEOTIDE SEQUENCE [LARGE SCALE GENOMIC DNA]</scope>
    <source>
        <strain evidence="3 4">NCTC10207</strain>
    </source>
</reference>
<feature type="region of interest" description="Disordered" evidence="1">
    <location>
        <begin position="326"/>
        <end position="365"/>
    </location>
</feature>
<feature type="region of interest" description="Disordered" evidence="1">
    <location>
        <begin position="26"/>
        <end position="61"/>
    </location>
</feature>
<dbReference type="AlphaFoldDB" id="A0A7Z9D7E9"/>
<sequence>MKKSPLNVAASLPLIVGLGLAGCSGSNNESSAAPKDSLGPTNAAPAQQAKAPSGKYSSNTKTGEKINAETHHTHGSLTWDTGSEIRLDLANEPSADGVSVEDGALVITKAGNYHLSGDYTGQVRINTAEPETVRLILDNVTITNSTGPAIAATGGGTTIVYTMAGTTNTVSDGEQYTVTGKKKPDAAIYSTANLTLAGEGTLTVNGNHEEGVHTTGGLVISNGTLNVNSVKTGIKGKNYVDILGGEVSVNSQKDAIKATNSKEEGYGWARITGGTVKVTAGDDGLKAIRTVEVADGTLNIEKAREGVEGQYINIFGGTVSVNSIDDGINASLKDPLPDGQEAEETTDPTPDGQPQQEPSGSVGGARDTTEVIDAAINISGGQVTVNVEGDGIDSNGSQTYTGGTVTINGPSTYLNNSVDANGELLLNGVNIAAAGSGAEMFKVPSEKSTNGYLRVVDLDVFTPGRTVQVTDTKTGAVVANYTVVTSGVQLFFVSNPSLVKGNNYTVYTVSEPVQEGSTTLAPGAVEVGTYAAE</sequence>